<organism evidence="6 7">
    <name type="scientific">Halorubrum laminariae</name>
    <dbReference type="NCBI Taxonomy" id="1433523"/>
    <lineage>
        <taxon>Archaea</taxon>
        <taxon>Methanobacteriati</taxon>
        <taxon>Methanobacteriota</taxon>
        <taxon>Stenosarchaea group</taxon>
        <taxon>Halobacteria</taxon>
        <taxon>Halobacteriales</taxon>
        <taxon>Haloferacaceae</taxon>
        <taxon>Halorubrum</taxon>
    </lineage>
</organism>
<dbReference type="CDD" id="cd05233">
    <property type="entry name" value="SDR_c"/>
    <property type="match status" value="1"/>
</dbReference>
<dbReference type="PRINTS" id="PR00080">
    <property type="entry name" value="SDRFAMILY"/>
</dbReference>
<dbReference type="SUPFAM" id="SSF51735">
    <property type="entry name" value="NAD(P)-binding Rossmann-fold domains"/>
    <property type="match status" value="1"/>
</dbReference>
<evidence type="ECO:0000256" key="1">
    <source>
        <dbReference type="ARBA" id="ARBA00006484"/>
    </source>
</evidence>
<evidence type="ECO:0000313" key="6">
    <source>
        <dbReference type="EMBL" id="MFD1571493.1"/>
    </source>
</evidence>
<dbReference type="InterPro" id="IPR036291">
    <property type="entry name" value="NAD(P)-bd_dom_sf"/>
</dbReference>
<gene>
    <name evidence="6" type="ORF">ACFR9T_13015</name>
</gene>
<name>A0ABD6C3C8_9EURY</name>
<accession>A0ABD6C3C8</accession>
<dbReference type="RefSeq" id="WP_379812395.1">
    <property type="nucleotide sequence ID" value="NZ_JBHUDB010000011.1"/>
</dbReference>
<evidence type="ECO:0000256" key="2">
    <source>
        <dbReference type="ARBA" id="ARBA00023002"/>
    </source>
</evidence>
<dbReference type="FunFam" id="3.40.50.720:FF:000084">
    <property type="entry name" value="Short-chain dehydrogenase reductase"/>
    <property type="match status" value="1"/>
</dbReference>
<dbReference type="EC" id="1.-.-.-" evidence="6"/>
<comment type="similarity">
    <text evidence="1 3">Belongs to the short-chain dehydrogenases/reductases (SDR) family.</text>
</comment>
<comment type="caution">
    <text evidence="6">The sequence shown here is derived from an EMBL/GenBank/DDBJ whole genome shotgun (WGS) entry which is preliminary data.</text>
</comment>
<dbReference type="SMART" id="SM00822">
    <property type="entry name" value="PKS_KR"/>
    <property type="match status" value="1"/>
</dbReference>
<feature type="domain" description="Ketoreductase" evidence="5">
    <location>
        <begin position="7"/>
        <end position="191"/>
    </location>
</feature>
<reference evidence="6 7" key="1">
    <citation type="journal article" date="2019" name="Int. J. Syst. Evol. Microbiol.">
        <title>The Global Catalogue of Microorganisms (GCM) 10K type strain sequencing project: providing services to taxonomists for standard genome sequencing and annotation.</title>
        <authorList>
            <consortium name="The Broad Institute Genomics Platform"/>
            <consortium name="The Broad Institute Genome Sequencing Center for Infectious Disease"/>
            <person name="Wu L."/>
            <person name="Ma J."/>
        </authorList>
    </citation>
    <scope>NUCLEOTIDE SEQUENCE [LARGE SCALE GENOMIC DNA]</scope>
    <source>
        <strain evidence="6 7">CGMCC 1.12689</strain>
    </source>
</reference>
<dbReference type="EMBL" id="JBHUDB010000011">
    <property type="protein sequence ID" value="MFD1571493.1"/>
    <property type="molecule type" value="Genomic_DNA"/>
</dbReference>
<sequence>MTTLDDAAVLVTGASSGIGEATAHALAERGANVALLARRKEKLESIAEALRTEYDAQALVVPGNIRDPATAEAGIAAVVDAFGGLDVVVSNAGIGRGGDVETMTDEEYAAMQETNVDGTFFLTREALPHLKTSEGSLVVVGSFAGKFPRPFNPVYAATKWWVRGFAHSVAAQVGDEGVAVSVVNPSEVRTEFGSEDGEPFEERFQPGSVTEPEEVAEAIAFAASRPGSTAQEIDLYRRDKYADTMG</sequence>
<dbReference type="PANTHER" id="PTHR44196:SF1">
    <property type="entry name" value="DEHYDROGENASE_REDUCTASE SDR FAMILY MEMBER 7B"/>
    <property type="match status" value="1"/>
</dbReference>
<dbReference type="AlphaFoldDB" id="A0ABD6C3C8"/>
<dbReference type="Proteomes" id="UP001597185">
    <property type="component" value="Unassembled WGS sequence"/>
</dbReference>
<dbReference type="PRINTS" id="PR00081">
    <property type="entry name" value="GDHRDH"/>
</dbReference>
<proteinExistence type="inferred from homology"/>
<dbReference type="PANTHER" id="PTHR44196">
    <property type="entry name" value="DEHYDROGENASE/REDUCTASE SDR FAMILY MEMBER 7B"/>
    <property type="match status" value="1"/>
</dbReference>
<protein>
    <submittedName>
        <fullName evidence="6">SDR family oxidoreductase</fullName>
        <ecNumber evidence="6">1.-.-.-</ecNumber>
    </submittedName>
</protein>
<keyword evidence="7" id="KW-1185">Reference proteome</keyword>
<dbReference type="Gene3D" id="3.40.50.720">
    <property type="entry name" value="NAD(P)-binding Rossmann-like Domain"/>
    <property type="match status" value="1"/>
</dbReference>
<evidence type="ECO:0000256" key="3">
    <source>
        <dbReference type="RuleBase" id="RU000363"/>
    </source>
</evidence>
<feature type="region of interest" description="Disordered" evidence="4">
    <location>
        <begin position="190"/>
        <end position="209"/>
    </location>
</feature>
<dbReference type="InterPro" id="IPR002347">
    <property type="entry name" value="SDR_fam"/>
</dbReference>
<evidence type="ECO:0000256" key="4">
    <source>
        <dbReference type="SAM" id="MobiDB-lite"/>
    </source>
</evidence>
<evidence type="ECO:0000313" key="7">
    <source>
        <dbReference type="Proteomes" id="UP001597185"/>
    </source>
</evidence>
<keyword evidence="2 6" id="KW-0560">Oxidoreductase</keyword>
<dbReference type="Pfam" id="PF00106">
    <property type="entry name" value="adh_short"/>
    <property type="match status" value="1"/>
</dbReference>
<dbReference type="InterPro" id="IPR057326">
    <property type="entry name" value="KR_dom"/>
</dbReference>
<dbReference type="GO" id="GO:0016491">
    <property type="term" value="F:oxidoreductase activity"/>
    <property type="evidence" value="ECO:0007669"/>
    <property type="project" value="UniProtKB-KW"/>
</dbReference>
<evidence type="ECO:0000259" key="5">
    <source>
        <dbReference type="SMART" id="SM00822"/>
    </source>
</evidence>